<organism evidence="2">
    <name type="scientific">Thiomonas intermedia (strain K12)</name>
    <name type="common">Thiobacillus intermedius</name>
    <dbReference type="NCBI Taxonomy" id="75379"/>
    <lineage>
        <taxon>Bacteria</taxon>
        <taxon>Pseudomonadati</taxon>
        <taxon>Pseudomonadota</taxon>
        <taxon>Betaproteobacteria</taxon>
        <taxon>Burkholderiales</taxon>
        <taxon>Thiomonas</taxon>
    </lineage>
</organism>
<dbReference type="AlphaFoldDB" id="D5X5B2"/>
<proteinExistence type="predicted"/>
<gene>
    <name evidence="2" type="ordered locus">Tint_2459</name>
</gene>
<name>D5X5B2_THIK1</name>
<dbReference type="Pfam" id="PF01814">
    <property type="entry name" value="Hemerythrin"/>
    <property type="match status" value="1"/>
</dbReference>
<dbReference type="Gene3D" id="1.20.120.520">
    <property type="entry name" value="nmb1532 protein domain like"/>
    <property type="match status" value="1"/>
</dbReference>
<dbReference type="STRING" id="75379.Tint_2459"/>
<dbReference type="KEGG" id="tin:Tint_2459"/>
<accession>D5X5B2</accession>
<feature type="domain" description="Hemerythrin-like" evidence="1">
    <location>
        <begin position="30"/>
        <end position="169"/>
    </location>
</feature>
<protein>
    <submittedName>
        <fullName evidence="2">Hemerythrin HHE cation binding domain protein</fullName>
    </submittedName>
</protein>
<dbReference type="InterPro" id="IPR012312">
    <property type="entry name" value="Hemerythrin-like"/>
</dbReference>
<dbReference type="BioCyc" id="TINT75379:TINT_RS12325-MONOMER"/>
<sequence>MRPRAACIACAYQVFCEIRYGNQSSFLDAPLDMLSACHARIEKQCATLRRLVRHLDEHGVDQDASQAAANVMRYFDTAGRDHHADEELDLFPALLESMAGSDPVCLRDITQALTHDHRELAAVWQALRPQLGRVVRGEADALDAAAVDEFVDHHTQHIAREESELLPMAKRLLSDEQLQEIGKAMRARRGV</sequence>
<evidence type="ECO:0000259" key="1">
    <source>
        <dbReference type="Pfam" id="PF01814"/>
    </source>
</evidence>
<dbReference type="eggNOG" id="COG3945">
    <property type="taxonomic scope" value="Bacteria"/>
</dbReference>
<reference evidence="2" key="1">
    <citation type="submission" date="2010-04" db="EMBL/GenBank/DDBJ databases">
        <title>Complete sequence of Thiomonas intermedia K12.</title>
        <authorList>
            <consortium name="US DOE Joint Genome Institute"/>
            <person name="Lucas S."/>
            <person name="Copeland A."/>
            <person name="Lapidus A."/>
            <person name="Cheng J.-F."/>
            <person name="Bruce D."/>
            <person name="Goodwin L."/>
            <person name="Pitluck S."/>
            <person name="Davenport K."/>
            <person name="Detter J.C."/>
            <person name="Han C."/>
            <person name="Tapia R."/>
            <person name="Land M."/>
            <person name="Hauser L."/>
            <person name="Kyrpides N."/>
            <person name="Ovchinnikova G."/>
            <person name="Kerfeld C.A."/>
            <person name="Cannon G.C."/>
            <person name="Heinhorst S."/>
            <person name="Woyke T."/>
        </authorList>
    </citation>
    <scope>NUCLEOTIDE SEQUENCE [LARGE SCALE GENOMIC DNA]</scope>
    <source>
        <strain evidence="2">K12</strain>
    </source>
</reference>
<dbReference type="HOGENOM" id="CLU_113668_0_0_4"/>
<dbReference type="EMBL" id="CP002021">
    <property type="protein sequence ID" value="ADG31805.1"/>
    <property type="molecule type" value="Genomic_DNA"/>
</dbReference>
<evidence type="ECO:0000313" key="2">
    <source>
        <dbReference type="EMBL" id="ADG31805.1"/>
    </source>
</evidence>
<dbReference type="CDD" id="cd12108">
    <property type="entry name" value="Hr-like"/>
    <property type="match status" value="1"/>
</dbReference>